<dbReference type="Pfam" id="PF13472">
    <property type="entry name" value="Lipase_GDSL_2"/>
    <property type="match status" value="1"/>
</dbReference>
<name>A0A935PW00_9PROT</name>
<accession>A0A935PW00</accession>
<evidence type="ECO:0000313" key="4">
    <source>
        <dbReference type="Proteomes" id="UP000697998"/>
    </source>
</evidence>
<dbReference type="GO" id="GO:0004622">
    <property type="term" value="F:phosphatidylcholine lysophospholipase activity"/>
    <property type="evidence" value="ECO:0007669"/>
    <property type="project" value="TreeGrafter"/>
</dbReference>
<dbReference type="PANTHER" id="PTHR30383">
    <property type="entry name" value="THIOESTERASE 1/PROTEASE 1/LYSOPHOSPHOLIPASE L1"/>
    <property type="match status" value="1"/>
</dbReference>
<feature type="chain" id="PRO_5037174409" evidence="1">
    <location>
        <begin position="17"/>
        <end position="210"/>
    </location>
</feature>
<dbReference type="InterPro" id="IPR051532">
    <property type="entry name" value="Ester_Hydrolysis_Enzymes"/>
</dbReference>
<evidence type="ECO:0000256" key="1">
    <source>
        <dbReference type="SAM" id="SignalP"/>
    </source>
</evidence>
<protein>
    <submittedName>
        <fullName evidence="3">Arylesterase</fullName>
    </submittedName>
</protein>
<dbReference type="AlphaFoldDB" id="A0A935PW00"/>
<dbReference type="EMBL" id="JADJMH010000004">
    <property type="protein sequence ID" value="MBK7674373.1"/>
    <property type="molecule type" value="Genomic_DNA"/>
</dbReference>
<organism evidence="3 4">
    <name type="scientific">Candidatus Accumulibacter proximus</name>
    <dbReference type="NCBI Taxonomy" id="2954385"/>
    <lineage>
        <taxon>Bacteria</taxon>
        <taxon>Pseudomonadati</taxon>
        <taxon>Pseudomonadota</taxon>
        <taxon>Betaproteobacteria</taxon>
        <taxon>Candidatus Accumulibacter</taxon>
    </lineage>
</organism>
<reference evidence="3 4" key="1">
    <citation type="submission" date="2020-10" db="EMBL/GenBank/DDBJ databases">
        <title>Connecting structure to function with the recovery of over 1000 high-quality activated sludge metagenome-assembled genomes encoding full-length rRNA genes using long-read sequencing.</title>
        <authorList>
            <person name="Singleton C.M."/>
            <person name="Petriglieri F."/>
            <person name="Kristensen J.M."/>
            <person name="Kirkegaard R.H."/>
            <person name="Michaelsen T.Y."/>
            <person name="Andersen M.H."/>
            <person name="Karst S.M."/>
            <person name="Dueholm M.S."/>
            <person name="Nielsen P.H."/>
            <person name="Albertsen M."/>
        </authorList>
    </citation>
    <scope>NUCLEOTIDE SEQUENCE [LARGE SCALE GENOMIC DNA]</scope>
    <source>
        <strain evidence="3">EsbW_18-Q3-R4-48_BATAC.285</strain>
    </source>
</reference>
<feature type="domain" description="SGNH hydrolase-type esterase" evidence="2">
    <location>
        <begin position="35"/>
        <end position="191"/>
    </location>
</feature>
<dbReference type="InterPro" id="IPR013830">
    <property type="entry name" value="SGNH_hydro"/>
</dbReference>
<proteinExistence type="predicted"/>
<dbReference type="PROSITE" id="PS51257">
    <property type="entry name" value="PROKAR_LIPOPROTEIN"/>
    <property type="match status" value="1"/>
</dbReference>
<dbReference type="PANTHER" id="PTHR30383:SF24">
    <property type="entry name" value="THIOESTERASE 1_PROTEASE 1_LYSOPHOSPHOLIPASE L1"/>
    <property type="match status" value="1"/>
</dbReference>
<dbReference type="Proteomes" id="UP000697998">
    <property type="component" value="Unassembled WGS sequence"/>
</dbReference>
<keyword evidence="1" id="KW-0732">Signal</keyword>
<gene>
    <name evidence="3" type="ORF">IPJ27_06140</name>
</gene>
<sequence>MSRLRLLLWLTFTLLAGCHDSPRLTALPAGSSVLAFGNSITFGTGANPAEDYPSRLAASSGWQVHNAGIPGDTAAAARDRIRDKLDAARPALVIVEIGGNDFLRRRPEAAVKEDLRAIISAIRQSGAQVVLVAVPKLSLMGVATGKLPDSTIYAELASEEKLPLVAGVLAAILSDPELKADAIHPNTDGYRKLAEGIAERLQATGLLKKP</sequence>
<dbReference type="SUPFAM" id="SSF52266">
    <property type="entry name" value="SGNH hydrolase"/>
    <property type="match status" value="1"/>
</dbReference>
<evidence type="ECO:0000313" key="3">
    <source>
        <dbReference type="EMBL" id="MBK7674373.1"/>
    </source>
</evidence>
<evidence type="ECO:0000259" key="2">
    <source>
        <dbReference type="Pfam" id="PF13472"/>
    </source>
</evidence>
<dbReference type="Gene3D" id="3.40.50.1110">
    <property type="entry name" value="SGNH hydrolase"/>
    <property type="match status" value="1"/>
</dbReference>
<comment type="caution">
    <text evidence="3">The sequence shown here is derived from an EMBL/GenBank/DDBJ whole genome shotgun (WGS) entry which is preliminary data.</text>
</comment>
<dbReference type="InterPro" id="IPR036514">
    <property type="entry name" value="SGNH_hydro_sf"/>
</dbReference>
<feature type="signal peptide" evidence="1">
    <location>
        <begin position="1"/>
        <end position="16"/>
    </location>
</feature>